<dbReference type="OrthoDB" id="9891229at2"/>
<dbReference type="Gene3D" id="3.30.1150.10">
    <property type="match status" value="1"/>
</dbReference>
<dbReference type="RefSeq" id="WP_092342040.1">
    <property type="nucleotide sequence ID" value="NZ_FLSL01000103.1"/>
</dbReference>
<keyword evidence="4" id="KW-0472">Membrane</keyword>
<comment type="subcellular location">
    <subcellularLocation>
        <location evidence="1">Membrane</location>
        <topology evidence="1">Single-pass membrane protein</topology>
    </subcellularLocation>
</comment>
<dbReference type="STRING" id="1561003.Ark11_0460"/>
<dbReference type="SUPFAM" id="SSF74653">
    <property type="entry name" value="TolA/TonB C-terminal domain"/>
    <property type="match status" value="1"/>
</dbReference>
<keyword evidence="3" id="KW-1133">Transmembrane helix</keyword>
<evidence type="ECO:0000313" key="5">
    <source>
        <dbReference type="EMBL" id="CUT17309.1"/>
    </source>
</evidence>
<reference evidence="6" key="1">
    <citation type="submission" date="2015-11" db="EMBL/GenBank/DDBJ databases">
        <authorList>
            <person name="Seth-Smith H.M.B."/>
        </authorList>
    </citation>
    <scope>NUCLEOTIDE SEQUENCE [LARGE SCALE GENOMIC DNA]</scope>
    <source>
        <strain evidence="6">2013Ark11</strain>
    </source>
</reference>
<sequence length="265" mass="29762">MQKRFFVWSLFVHGIFFLLVVLNSSEKGQPNISGAYSSPHEEKLLVRGFMPPAVPPGGGGFVKTDYSPGVTLGGGYHVSQVKSSKIQKLHHSTKKIKRVLPKKFEGPQSLSSKKSYSKSSKRINIIKKQVGELSSDKIMASMLAEKNRINKDIRNKYIRSQLDKSVALLEFTRERIKYLDAIRSKIYAGVLSSIPFSPKLETIVKVYQDRKGKIISVSVIKSSGNHDYDKQVVSATYRGSPLPSPVRADLFRDTIVLKFSPQRKF</sequence>
<evidence type="ECO:0000256" key="3">
    <source>
        <dbReference type="ARBA" id="ARBA00022989"/>
    </source>
</evidence>
<gene>
    <name evidence="5" type="ORF">Ark11_0460</name>
</gene>
<protein>
    <submittedName>
        <fullName evidence="5">Putative iron transporter, TolA family</fullName>
    </submittedName>
</protein>
<keyword evidence="2" id="KW-0812">Transmembrane</keyword>
<dbReference type="EMBL" id="LN906597">
    <property type="protein sequence ID" value="CUT17309.1"/>
    <property type="molecule type" value="Genomic_DNA"/>
</dbReference>
<organism evidence="5 6">
    <name type="scientific">Candidatus Ichthyocystis hellenicum</name>
    <dbReference type="NCBI Taxonomy" id="1561003"/>
    <lineage>
        <taxon>Bacteria</taxon>
        <taxon>Pseudomonadati</taxon>
        <taxon>Pseudomonadota</taxon>
        <taxon>Betaproteobacteria</taxon>
        <taxon>Burkholderiales</taxon>
        <taxon>Candidatus Ichthyocystis</taxon>
    </lineage>
</organism>
<evidence type="ECO:0000256" key="1">
    <source>
        <dbReference type="ARBA" id="ARBA00004167"/>
    </source>
</evidence>
<keyword evidence="6" id="KW-1185">Reference proteome</keyword>
<dbReference type="InterPro" id="IPR006260">
    <property type="entry name" value="TonB/TolA_C"/>
</dbReference>
<dbReference type="Pfam" id="PF13103">
    <property type="entry name" value="TonB_2"/>
    <property type="match status" value="1"/>
</dbReference>
<evidence type="ECO:0000256" key="2">
    <source>
        <dbReference type="ARBA" id="ARBA00022692"/>
    </source>
</evidence>
<dbReference type="AlphaFoldDB" id="A0A0S4M4W4"/>
<evidence type="ECO:0000256" key="4">
    <source>
        <dbReference type="ARBA" id="ARBA00023136"/>
    </source>
</evidence>
<dbReference type="Proteomes" id="UP000198651">
    <property type="component" value="Chromosome I"/>
</dbReference>
<dbReference type="GO" id="GO:0016020">
    <property type="term" value="C:membrane"/>
    <property type="evidence" value="ECO:0007669"/>
    <property type="project" value="UniProtKB-SubCell"/>
</dbReference>
<evidence type="ECO:0000313" key="6">
    <source>
        <dbReference type="Proteomes" id="UP000198651"/>
    </source>
</evidence>
<accession>A0A0S4M4W4</accession>
<dbReference type="NCBIfam" id="TIGR01352">
    <property type="entry name" value="tonB_Cterm"/>
    <property type="match status" value="1"/>
</dbReference>
<name>A0A0S4M4W4_9BURK</name>
<proteinExistence type="predicted"/>